<protein>
    <submittedName>
        <fullName evidence="2">Uncharacterized protein</fullName>
    </submittedName>
</protein>
<proteinExistence type="predicted"/>
<feature type="region of interest" description="Disordered" evidence="1">
    <location>
        <begin position="20"/>
        <end position="40"/>
    </location>
</feature>
<name>F0BBP8_9XANT</name>
<evidence type="ECO:0000313" key="3">
    <source>
        <dbReference type="Proteomes" id="UP000003299"/>
    </source>
</evidence>
<reference evidence="2 3" key="1">
    <citation type="journal article" date="2011" name="BMC Genomics">
        <title>Comparative genomics reveals diversity among xanthomonads infecting tomato and pepper.</title>
        <authorList>
            <person name="Potnis N."/>
            <person name="Krasileva K."/>
            <person name="Chow V."/>
            <person name="Almeida N.F."/>
            <person name="Patil P.B."/>
            <person name="Ryan R.P."/>
            <person name="Sharlach M."/>
            <person name="Behlau F."/>
            <person name="Dow J.M."/>
            <person name="Momol M.T."/>
            <person name="White F.F."/>
            <person name="Preston J.F."/>
            <person name="Vinatzer B.A."/>
            <person name="Koebnik R."/>
            <person name="Setubal J.C."/>
            <person name="Norman D.J."/>
            <person name="Staskawicz B.J."/>
            <person name="Jones J.B."/>
        </authorList>
    </citation>
    <scope>NUCLEOTIDE SEQUENCE [LARGE SCALE GENOMIC DNA]</scope>
    <source>
        <strain evidence="2 3">ATCC 35937</strain>
    </source>
</reference>
<gene>
    <name evidence="2" type="ORF">XVE_1521</name>
</gene>
<dbReference type="AlphaFoldDB" id="F0BBP8"/>
<dbReference type="Proteomes" id="UP000003299">
    <property type="component" value="Unassembled WGS sequence"/>
</dbReference>
<organism evidence="2 3">
    <name type="scientific">Xanthomonas vesicatoria ATCC 35937</name>
    <dbReference type="NCBI Taxonomy" id="925775"/>
    <lineage>
        <taxon>Bacteria</taxon>
        <taxon>Pseudomonadati</taxon>
        <taxon>Pseudomonadota</taxon>
        <taxon>Gammaproteobacteria</taxon>
        <taxon>Lysobacterales</taxon>
        <taxon>Lysobacteraceae</taxon>
        <taxon>Xanthomonas</taxon>
    </lineage>
</organism>
<accession>F0BBP8</accession>
<sequence>MFPTALYSVGHAGGVQGRSALTASAASAHEAPQPAISLPR</sequence>
<dbReference type="EMBL" id="AEQV01000040">
    <property type="protein sequence ID" value="EGD10180.1"/>
    <property type="molecule type" value="Genomic_DNA"/>
</dbReference>
<comment type="caution">
    <text evidence="2">The sequence shown here is derived from an EMBL/GenBank/DDBJ whole genome shotgun (WGS) entry which is preliminary data.</text>
</comment>
<evidence type="ECO:0000256" key="1">
    <source>
        <dbReference type="SAM" id="MobiDB-lite"/>
    </source>
</evidence>
<evidence type="ECO:0000313" key="2">
    <source>
        <dbReference type="EMBL" id="EGD10180.1"/>
    </source>
</evidence>